<dbReference type="InterPro" id="IPR037026">
    <property type="entry name" value="Vgr_OB-fold_dom_sf"/>
</dbReference>
<dbReference type="Gene3D" id="3.55.50.10">
    <property type="entry name" value="Baseplate protein-like domains"/>
    <property type="match status" value="1"/>
</dbReference>
<dbReference type="Proteomes" id="UP001431221">
    <property type="component" value="Unassembled WGS sequence"/>
</dbReference>
<dbReference type="InterPro" id="IPR006531">
    <property type="entry name" value="Gp5/Vgr_OB"/>
</dbReference>
<dbReference type="InterPro" id="IPR017847">
    <property type="entry name" value="T6SS_RhsGE_Vgr_subset"/>
</dbReference>
<dbReference type="NCBIfam" id="TIGR01646">
    <property type="entry name" value="vgr_GE"/>
    <property type="match status" value="1"/>
</dbReference>
<gene>
    <name evidence="3" type="primary">vgrG</name>
    <name evidence="3" type="ORF">M0H32_13905</name>
</gene>
<dbReference type="SUPFAM" id="SSF69279">
    <property type="entry name" value="Phage tail proteins"/>
    <property type="match status" value="2"/>
</dbReference>
<dbReference type="Gene3D" id="4.10.220.110">
    <property type="match status" value="1"/>
</dbReference>
<dbReference type="InterPro" id="IPR006533">
    <property type="entry name" value="T6SS_Vgr_RhsGE"/>
</dbReference>
<proteinExistence type="inferred from homology"/>
<dbReference type="Pfam" id="PF05954">
    <property type="entry name" value="Phage_GPD"/>
    <property type="match status" value="1"/>
</dbReference>
<organism evidence="3 4">
    <name type="scientific">Roseibium sediminicola</name>
    <dbReference type="NCBI Taxonomy" id="2933272"/>
    <lineage>
        <taxon>Bacteria</taxon>
        <taxon>Pseudomonadati</taxon>
        <taxon>Pseudomonadota</taxon>
        <taxon>Alphaproteobacteria</taxon>
        <taxon>Hyphomicrobiales</taxon>
        <taxon>Stappiaceae</taxon>
        <taxon>Roseibium</taxon>
    </lineage>
</organism>
<dbReference type="Gene3D" id="2.30.110.50">
    <property type="match status" value="1"/>
</dbReference>
<accession>A0ABT0GV03</accession>
<evidence type="ECO:0000313" key="3">
    <source>
        <dbReference type="EMBL" id="MCK7613265.1"/>
    </source>
</evidence>
<name>A0ABT0GV03_9HYPH</name>
<comment type="similarity">
    <text evidence="1">Belongs to the VgrG protein family.</text>
</comment>
<evidence type="ECO:0000259" key="2">
    <source>
        <dbReference type="Pfam" id="PF04717"/>
    </source>
</evidence>
<comment type="caution">
    <text evidence="3">The sequence shown here is derived from an EMBL/GenBank/DDBJ whole genome shotgun (WGS) entry which is preliminary data.</text>
</comment>
<reference evidence="3" key="1">
    <citation type="submission" date="2022-04" db="EMBL/GenBank/DDBJ databases">
        <title>Roseibium sp. CAU 1639 isolated from mud.</title>
        <authorList>
            <person name="Kim W."/>
        </authorList>
    </citation>
    <scope>NUCLEOTIDE SEQUENCE</scope>
    <source>
        <strain evidence="3">CAU 1639</strain>
    </source>
</reference>
<dbReference type="NCBIfam" id="TIGR03361">
    <property type="entry name" value="VI_Rhs_Vgr"/>
    <property type="match status" value="1"/>
</dbReference>
<keyword evidence="4" id="KW-1185">Reference proteome</keyword>
<evidence type="ECO:0000313" key="4">
    <source>
        <dbReference type="Proteomes" id="UP001431221"/>
    </source>
</evidence>
<dbReference type="Gene3D" id="2.40.50.230">
    <property type="entry name" value="Gp5 N-terminal domain"/>
    <property type="match status" value="1"/>
</dbReference>
<evidence type="ECO:0000256" key="1">
    <source>
        <dbReference type="ARBA" id="ARBA00005558"/>
    </source>
</evidence>
<sequence>MSAESSYGHMSIKLPGDPGEEIYVESLAGREALGETYRFDVSLLSKKPIDLEKLLGKTARLTLERAGEKMAIAGVVGAARTNDPTPNREFSYSVVLEPELAMLRHSAQNQVYGTDKDVTVVDIIQNELSDANKSGSSTGSSRVARQIQSDLLVSASDYPTLDFVFQYRETDLNFICRMCERFGIYFAFDHSGDREKVIFGDRKEHFTKLSGSQITDELPYRSKNQVMGTDSFGVWSFNAVYETQSGTIDLREYNEETPKVSLSVSENASFTGQGVTTLYGENYPTVSDGQFIAKRRVDQVEGQRVQFVGECNIPNLRPGLFFRLKDHPISDLDGLYIVISVEHVCTVSTPIGFSSSNMEPVPYTNRFVCVPFEKGYRPPVVTPKPVIAGYMTAFIDGESDGSRAELDDYGRYKVRFLDEESGLLNGKASHEVRKMEPYGGGDGYGSHSTLLKGTEVVIGFLQGDPDRPVVLGAVSNGEQMNPVTSSNQNIAHRTKTASGIVFQISDGSA</sequence>
<dbReference type="SUPFAM" id="SSF69255">
    <property type="entry name" value="gp5 N-terminal domain-like"/>
    <property type="match status" value="1"/>
</dbReference>
<dbReference type="Pfam" id="PF04717">
    <property type="entry name" value="Phage_base_V"/>
    <property type="match status" value="1"/>
</dbReference>
<dbReference type="RefSeq" id="WP_248154963.1">
    <property type="nucleotide sequence ID" value="NZ_JALNMJ010000009.1"/>
</dbReference>
<protein>
    <submittedName>
        <fullName evidence="3">Type VI secretion system tip protein VgrG</fullName>
    </submittedName>
</protein>
<feature type="domain" description="Gp5/Type VI secretion system Vgr protein OB-fold" evidence="2">
    <location>
        <begin position="432"/>
        <end position="474"/>
    </location>
</feature>
<dbReference type="EMBL" id="JALNMJ010000009">
    <property type="protein sequence ID" value="MCK7613265.1"/>
    <property type="molecule type" value="Genomic_DNA"/>
</dbReference>